<proteinExistence type="predicted"/>
<gene>
    <name evidence="1" type="ORF">MNBD_DELTA03-1721</name>
</gene>
<reference evidence="1" key="1">
    <citation type="submission" date="2018-06" db="EMBL/GenBank/DDBJ databases">
        <authorList>
            <person name="Zhirakovskaya E."/>
        </authorList>
    </citation>
    <scope>NUCLEOTIDE SEQUENCE</scope>
</reference>
<sequence>MKKIYFSLLAITLMATPAAAAVCSYGSVYGSYLSYGGSDLKDDGWSSTAYLNVGDCNANAVEVGLTTTTIHYNTLPDLDQKDLTIAYTNTNQLLSNQTLRAGFHYIDSDDVLTDKGKIYFLKDTYVVYNDWNAGLEIDYSNYRHSSTKLGVLQLTPHYGMFLSVLNRRIYAETRLHYIHKDAKVGESIDNFYSMEQVLSLKEGDMDYKLNGWAGQQAFAVKNSGFVVYNLADRYLGGLGAEIGYSFANQMRLGLNINRQWLEHNGT</sequence>
<dbReference type="AlphaFoldDB" id="A0A3B0VDU2"/>
<name>A0A3B0VDU2_9ZZZZ</name>
<protein>
    <submittedName>
        <fullName evidence="1">Uncharacterized protein</fullName>
    </submittedName>
</protein>
<feature type="non-terminal residue" evidence="1">
    <location>
        <position position="266"/>
    </location>
</feature>
<evidence type="ECO:0000313" key="1">
    <source>
        <dbReference type="EMBL" id="VAW41071.1"/>
    </source>
</evidence>
<organism evidence="1">
    <name type="scientific">hydrothermal vent metagenome</name>
    <dbReference type="NCBI Taxonomy" id="652676"/>
    <lineage>
        <taxon>unclassified sequences</taxon>
        <taxon>metagenomes</taxon>
        <taxon>ecological metagenomes</taxon>
    </lineage>
</organism>
<accession>A0A3B0VDU2</accession>
<dbReference type="EMBL" id="UOEX01000368">
    <property type="protein sequence ID" value="VAW41071.1"/>
    <property type="molecule type" value="Genomic_DNA"/>
</dbReference>